<dbReference type="Proteomes" id="UP000050525">
    <property type="component" value="Unassembled WGS sequence"/>
</dbReference>
<organism evidence="1 2">
    <name type="scientific">Alligator mississippiensis</name>
    <name type="common">American alligator</name>
    <dbReference type="NCBI Taxonomy" id="8496"/>
    <lineage>
        <taxon>Eukaryota</taxon>
        <taxon>Metazoa</taxon>
        <taxon>Chordata</taxon>
        <taxon>Craniata</taxon>
        <taxon>Vertebrata</taxon>
        <taxon>Euteleostomi</taxon>
        <taxon>Archelosauria</taxon>
        <taxon>Archosauria</taxon>
        <taxon>Crocodylia</taxon>
        <taxon>Alligatoridae</taxon>
        <taxon>Alligatorinae</taxon>
        <taxon>Alligator</taxon>
    </lineage>
</organism>
<comment type="caution">
    <text evidence="1">The sequence shown here is derived from an EMBL/GenBank/DDBJ whole genome shotgun (WGS) entry which is preliminary data.</text>
</comment>
<sequence length="71" mass="8190">MLARLRMGKLLLLQPQEAPRILGNNPGLLIFQLEVSTIVDQKSQILEEMWKKKTSEDTDELGIHRNMNTED</sequence>
<accession>A0A151M364</accession>
<evidence type="ECO:0000313" key="1">
    <source>
        <dbReference type="EMBL" id="KYO18926.1"/>
    </source>
</evidence>
<evidence type="ECO:0000313" key="2">
    <source>
        <dbReference type="Proteomes" id="UP000050525"/>
    </source>
</evidence>
<name>A0A151M364_ALLMI</name>
<keyword evidence="2" id="KW-1185">Reference proteome</keyword>
<dbReference type="EMBL" id="AKHW03006769">
    <property type="protein sequence ID" value="KYO18926.1"/>
    <property type="molecule type" value="Genomic_DNA"/>
</dbReference>
<gene>
    <name evidence="1" type="ORF">Y1Q_0018902</name>
</gene>
<proteinExistence type="predicted"/>
<reference evidence="1 2" key="1">
    <citation type="journal article" date="2012" name="Genome Biol.">
        <title>Sequencing three crocodilian genomes to illuminate the evolution of archosaurs and amniotes.</title>
        <authorList>
            <person name="St John J.A."/>
            <person name="Braun E.L."/>
            <person name="Isberg S.R."/>
            <person name="Miles L.G."/>
            <person name="Chong A.Y."/>
            <person name="Gongora J."/>
            <person name="Dalzell P."/>
            <person name="Moran C."/>
            <person name="Bed'hom B."/>
            <person name="Abzhanov A."/>
            <person name="Burgess S.C."/>
            <person name="Cooksey A.M."/>
            <person name="Castoe T.A."/>
            <person name="Crawford N.G."/>
            <person name="Densmore L.D."/>
            <person name="Drew J.C."/>
            <person name="Edwards S.V."/>
            <person name="Faircloth B.C."/>
            <person name="Fujita M.K."/>
            <person name="Greenwold M.J."/>
            <person name="Hoffmann F.G."/>
            <person name="Howard J.M."/>
            <person name="Iguchi T."/>
            <person name="Janes D.E."/>
            <person name="Khan S.Y."/>
            <person name="Kohno S."/>
            <person name="de Koning A.J."/>
            <person name="Lance S.L."/>
            <person name="McCarthy F.M."/>
            <person name="McCormack J.E."/>
            <person name="Merchant M.E."/>
            <person name="Peterson D.G."/>
            <person name="Pollock D.D."/>
            <person name="Pourmand N."/>
            <person name="Raney B.J."/>
            <person name="Roessler K.A."/>
            <person name="Sanford J.R."/>
            <person name="Sawyer R.H."/>
            <person name="Schmidt C.J."/>
            <person name="Triplett E.W."/>
            <person name="Tuberville T.D."/>
            <person name="Venegas-Anaya M."/>
            <person name="Howard J.T."/>
            <person name="Jarvis E.D."/>
            <person name="Guillette L.J.Jr."/>
            <person name="Glenn T.C."/>
            <person name="Green R.E."/>
            <person name="Ray D.A."/>
        </authorList>
    </citation>
    <scope>NUCLEOTIDE SEQUENCE [LARGE SCALE GENOMIC DNA]</scope>
    <source>
        <strain evidence="1">KSC_2009_1</strain>
    </source>
</reference>
<dbReference type="AlphaFoldDB" id="A0A151M364"/>
<protein>
    <submittedName>
        <fullName evidence="1">Uncharacterized protein</fullName>
    </submittedName>
</protein>